<reference evidence="1 2" key="1">
    <citation type="submission" date="2014-06" db="EMBL/GenBank/DDBJ databases">
        <title>Evolutionary Origins and Diversification of the Mycorrhizal Mutualists.</title>
        <authorList>
            <consortium name="DOE Joint Genome Institute"/>
            <consortium name="Mycorrhizal Genomics Consortium"/>
            <person name="Kohler A."/>
            <person name="Kuo A."/>
            <person name="Nagy L.G."/>
            <person name="Floudas D."/>
            <person name="Copeland A."/>
            <person name="Barry K.W."/>
            <person name="Cichocki N."/>
            <person name="Veneault-Fourrey C."/>
            <person name="LaButti K."/>
            <person name="Lindquist E.A."/>
            <person name="Lipzen A."/>
            <person name="Lundell T."/>
            <person name="Morin E."/>
            <person name="Murat C."/>
            <person name="Riley R."/>
            <person name="Ohm R."/>
            <person name="Sun H."/>
            <person name="Tunlid A."/>
            <person name="Henrissat B."/>
            <person name="Grigoriev I.V."/>
            <person name="Hibbett D.S."/>
            <person name="Martin F."/>
        </authorList>
    </citation>
    <scope>NUCLEOTIDE SEQUENCE [LARGE SCALE GENOMIC DNA]</scope>
    <source>
        <strain evidence="1 2">FD-325 SS-3</strain>
    </source>
</reference>
<dbReference type="Proteomes" id="UP000053263">
    <property type="component" value="Unassembled WGS sequence"/>
</dbReference>
<dbReference type="HOGENOM" id="CLU_2543519_0_0_1"/>
<organism evidence="1 2">
    <name type="scientific">Plicaturopsis crispa FD-325 SS-3</name>
    <dbReference type="NCBI Taxonomy" id="944288"/>
    <lineage>
        <taxon>Eukaryota</taxon>
        <taxon>Fungi</taxon>
        <taxon>Dikarya</taxon>
        <taxon>Basidiomycota</taxon>
        <taxon>Agaricomycotina</taxon>
        <taxon>Agaricomycetes</taxon>
        <taxon>Agaricomycetidae</taxon>
        <taxon>Amylocorticiales</taxon>
        <taxon>Amylocorticiaceae</taxon>
        <taxon>Plicatura</taxon>
        <taxon>Plicaturopsis crispa</taxon>
    </lineage>
</organism>
<dbReference type="AlphaFoldDB" id="A0A0C9SKF3"/>
<accession>A0A0C9SKF3</accession>
<sequence length="83" mass="9007">MYIWIDAPRTARASSCLAYTAAHSAAPSRLAAQPRSLDITMYVWIDVPRTACFAPRGPRAVLCPRQRKALLPPASPPSLEAST</sequence>
<dbReference type="EMBL" id="KN832575">
    <property type="protein sequence ID" value="KII83636.1"/>
    <property type="molecule type" value="Genomic_DNA"/>
</dbReference>
<evidence type="ECO:0000313" key="1">
    <source>
        <dbReference type="EMBL" id="KII83636.1"/>
    </source>
</evidence>
<keyword evidence="2" id="KW-1185">Reference proteome</keyword>
<gene>
    <name evidence="1" type="ORF">PLICRDRAFT_446993</name>
</gene>
<proteinExistence type="predicted"/>
<evidence type="ECO:0000313" key="2">
    <source>
        <dbReference type="Proteomes" id="UP000053263"/>
    </source>
</evidence>
<name>A0A0C9SKF3_PLICR</name>
<protein>
    <submittedName>
        <fullName evidence="1">Uncharacterized protein</fullName>
    </submittedName>
</protein>